<keyword evidence="3 5" id="KW-0378">Hydrolase</keyword>
<keyword evidence="5" id="KW-0479">Metal-binding</keyword>
<dbReference type="GO" id="GO:0000287">
    <property type="term" value="F:magnesium ion binding"/>
    <property type="evidence" value="ECO:0007669"/>
    <property type="project" value="UniProtKB-UniRule"/>
</dbReference>
<accession>A0AA39KJH5</accession>
<comment type="similarity">
    <text evidence="2 5">Belongs to the dUTPase family.</text>
</comment>
<dbReference type="EC" id="3.6.1.23" evidence="5"/>
<evidence type="ECO:0000256" key="2">
    <source>
        <dbReference type="ARBA" id="ARBA00006581"/>
    </source>
</evidence>
<name>A0AA39KJH5_MICHY</name>
<protein>
    <recommendedName>
        <fullName evidence="5">Deoxyuridine 5'-triphosphate nucleotidohydrolase</fullName>
        <shortName evidence="5">dUTPase</shortName>
        <ecNumber evidence="5">3.6.1.23</ecNumber>
    </recommendedName>
    <alternativeName>
        <fullName evidence="5">dUTP pyrophosphatase</fullName>
    </alternativeName>
</protein>
<dbReference type="InterPro" id="IPR008181">
    <property type="entry name" value="dUTPase"/>
</dbReference>
<reference evidence="7" key="1">
    <citation type="journal article" date="2023" name="bioRxiv">
        <title>Scaffold-level genome assemblies of two parasitoid biocontrol wasps reveal the parthenogenesis mechanism and an associated novel virus.</title>
        <authorList>
            <person name="Inwood S."/>
            <person name="Skelly J."/>
            <person name="Guhlin J."/>
            <person name="Harrop T."/>
            <person name="Goldson S."/>
            <person name="Dearden P."/>
        </authorList>
    </citation>
    <scope>NUCLEOTIDE SEQUENCE</scope>
    <source>
        <strain evidence="7">Lincoln</strain>
        <tissue evidence="7">Whole body</tissue>
    </source>
</reference>
<comment type="cofactor">
    <cofactor evidence="5">
        <name>Mg(2+)</name>
        <dbReference type="ChEBI" id="CHEBI:18420"/>
    </cofactor>
</comment>
<comment type="function">
    <text evidence="5">Involved in nucleotide metabolism via production of dUMP, the immediate precursor of thymidine nucleotides, and decreases the intracellular concentration of dUTP so that uracil cannot be incorporated into DNA.</text>
</comment>
<dbReference type="InterPro" id="IPR036157">
    <property type="entry name" value="dUTPase-like_sf"/>
</dbReference>
<evidence type="ECO:0000313" key="8">
    <source>
        <dbReference type="Proteomes" id="UP001168972"/>
    </source>
</evidence>
<evidence type="ECO:0000313" key="7">
    <source>
        <dbReference type="EMBL" id="KAK0163631.1"/>
    </source>
</evidence>
<comment type="pathway">
    <text evidence="1 5">Pyrimidine metabolism; dUMP biosynthesis; dUMP from dCTP (dUTP route): step 2/2.</text>
</comment>
<evidence type="ECO:0000256" key="5">
    <source>
        <dbReference type="RuleBase" id="RU367024"/>
    </source>
</evidence>
<sequence>MPSNTQCILKFSKLTDKAFPPVKSSALAAGYDLRSAYEYCIPPEGKALIKTDLQIKVPDGTYGRIAPRSGLAWKHFINVGAGVIDADYRPFPIAPGDRVAQLICEKIEYPMIEEVETLDDTQRGSGGFGSTGVQ</sequence>
<dbReference type="Gene3D" id="2.70.40.10">
    <property type="match status" value="1"/>
</dbReference>
<evidence type="ECO:0000256" key="4">
    <source>
        <dbReference type="ARBA" id="ARBA00023080"/>
    </source>
</evidence>
<keyword evidence="8" id="KW-1185">Reference proteome</keyword>
<dbReference type="GO" id="GO:0004170">
    <property type="term" value="F:dUTP diphosphatase activity"/>
    <property type="evidence" value="ECO:0007669"/>
    <property type="project" value="UniProtKB-UniRule"/>
</dbReference>
<dbReference type="InterPro" id="IPR029054">
    <property type="entry name" value="dUTPase-like"/>
</dbReference>
<evidence type="ECO:0000256" key="3">
    <source>
        <dbReference type="ARBA" id="ARBA00022801"/>
    </source>
</evidence>
<proteinExistence type="inferred from homology"/>
<dbReference type="NCBIfam" id="TIGR00576">
    <property type="entry name" value="dut"/>
    <property type="match status" value="1"/>
</dbReference>
<dbReference type="Proteomes" id="UP001168972">
    <property type="component" value="Unassembled WGS sequence"/>
</dbReference>
<dbReference type="PANTHER" id="PTHR11241:SF0">
    <property type="entry name" value="DEOXYURIDINE 5'-TRIPHOSPHATE NUCLEOTIDOHYDROLASE"/>
    <property type="match status" value="1"/>
</dbReference>
<keyword evidence="4 5" id="KW-0546">Nucleotide metabolism</keyword>
<evidence type="ECO:0000259" key="6">
    <source>
        <dbReference type="Pfam" id="PF00692"/>
    </source>
</evidence>
<gene>
    <name evidence="7" type="ORF">PV327_007295</name>
</gene>
<dbReference type="AlphaFoldDB" id="A0AA39KJH5"/>
<dbReference type="Pfam" id="PF00692">
    <property type="entry name" value="dUTPase"/>
    <property type="match status" value="1"/>
</dbReference>
<comment type="catalytic activity">
    <reaction evidence="5">
        <text>dUTP + H2O = dUMP + diphosphate + H(+)</text>
        <dbReference type="Rhea" id="RHEA:10248"/>
        <dbReference type="ChEBI" id="CHEBI:15377"/>
        <dbReference type="ChEBI" id="CHEBI:15378"/>
        <dbReference type="ChEBI" id="CHEBI:33019"/>
        <dbReference type="ChEBI" id="CHEBI:61555"/>
        <dbReference type="ChEBI" id="CHEBI:246422"/>
        <dbReference type="EC" id="3.6.1.23"/>
    </reaction>
</comment>
<dbReference type="PANTHER" id="PTHR11241">
    <property type="entry name" value="DEOXYURIDINE 5'-TRIPHOSPHATE NUCLEOTIDOHYDROLASE"/>
    <property type="match status" value="1"/>
</dbReference>
<comment type="caution">
    <text evidence="7">The sequence shown here is derived from an EMBL/GenBank/DDBJ whole genome shotgun (WGS) entry which is preliminary data.</text>
</comment>
<dbReference type="CDD" id="cd07557">
    <property type="entry name" value="trimeric_dUTPase"/>
    <property type="match status" value="1"/>
</dbReference>
<organism evidence="7 8">
    <name type="scientific">Microctonus hyperodae</name>
    <name type="common">Parasitoid wasp</name>
    <dbReference type="NCBI Taxonomy" id="165561"/>
    <lineage>
        <taxon>Eukaryota</taxon>
        <taxon>Metazoa</taxon>
        <taxon>Ecdysozoa</taxon>
        <taxon>Arthropoda</taxon>
        <taxon>Hexapoda</taxon>
        <taxon>Insecta</taxon>
        <taxon>Pterygota</taxon>
        <taxon>Neoptera</taxon>
        <taxon>Endopterygota</taxon>
        <taxon>Hymenoptera</taxon>
        <taxon>Apocrita</taxon>
        <taxon>Ichneumonoidea</taxon>
        <taxon>Braconidae</taxon>
        <taxon>Euphorinae</taxon>
        <taxon>Microctonus</taxon>
    </lineage>
</organism>
<evidence type="ECO:0000256" key="1">
    <source>
        <dbReference type="ARBA" id="ARBA00005142"/>
    </source>
</evidence>
<feature type="domain" description="dUTPase-like" evidence="6">
    <location>
        <begin position="21"/>
        <end position="132"/>
    </location>
</feature>
<dbReference type="EMBL" id="JAQQBR010001833">
    <property type="protein sequence ID" value="KAK0163631.1"/>
    <property type="molecule type" value="Genomic_DNA"/>
</dbReference>
<dbReference type="GO" id="GO:0046081">
    <property type="term" value="P:dUTP catabolic process"/>
    <property type="evidence" value="ECO:0007669"/>
    <property type="project" value="UniProtKB-UniRule"/>
</dbReference>
<dbReference type="InterPro" id="IPR033704">
    <property type="entry name" value="dUTPase_trimeric"/>
</dbReference>
<reference evidence="7" key="2">
    <citation type="submission" date="2023-03" db="EMBL/GenBank/DDBJ databases">
        <authorList>
            <person name="Inwood S.N."/>
            <person name="Skelly J.G."/>
            <person name="Guhlin J."/>
            <person name="Harrop T.W.R."/>
            <person name="Goldson S.G."/>
            <person name="Dearden P.K."/>
        </authorList>
    </citation>
    <scope>NUCLEOTIDE SEQUENCE</scope>
    <source>
        <strain evidence="7">Lincoln</strain>
        <tissue evidence="7">Whole body</tissue>
    </source>
</reference>
<keyword evidence="5" id="KW-0460">Magnesium</keyword>
<dbReference type="GO" id="GO:0006226">
    <property type="term" value="P:dUMP biosynthetic process"/>
    <property type="evidence" value="ECO:0007669"/>
    <property type="project" value="UniProtKB-UniRule"/>
</dbReference>
<dbReference type="SUPFAM" id="SSF51283">
    <property type="entry name" value="dUTPase-like"/>
    <property type="match status" value="1"/>
</dbReference>